<keyword evidence="5" id="KW-0067">ATP-binding</keyword>
<dbReference type="InterPro" id="IPR008271">
    <property type="entry name" value="Ser/Thr_kinase_AS"/>
</dbReference>
<evidence type="ECO:0000313" key="8">
    <source>
        <dbReference type="Proteomes" id="UP001470230"/>
    </source>
</evidence>
<dbReference type="PROSITE" id="PS50011">
    <property type="entry name" value="PROTEIN_KINASE_DOM"/>
    <property type="match status" value="1"/>
</dbReference>
<dbReference type="InterPro" id="IPR000719">
    <property type="entry name" value="Prot_kinase_dom"/>
</dbReference>
<feature type="domain" description="Protein kinase" evidence="6">
    <location>
        <begin position="2"/>
        <end position="267"/>
    </location>
</feature>
<organism evidence="7 8">
    <name type="scientific">Tritrichomonas musculus</name>
    <dbReference type="NCBI Taxonomy" id="1915356"/>
    <lineage>
        <taxon>Eukaryota</taxon>
        <taxon>Metamonada</taxon>
        <taxon>Parabasalia</taxon>
        <taxon>Tritrichomonadida</taxon>
        <taxon>Tritrichomonadidae</taxon>
        <taxon>Tritrichomonas</taxon>
    </lineage>
</organism>
<dbReference type="EMBL" id="JAPFFF010000004">
    <property type="protein sequence ID" value="KAK8893055.1"/>
    <property type="molecule type" value="Genomic_DNA"/>
</dbReference>
<reference evidence="7 8" key="1">
    <citation type="submission" date="2024-04" db="EMBL/GenBank/DDBJ databases">
        <title>Tritrichomonas musculus Genome.</title>
        <authorList>
            <person name="Alves-Ferreira E."/>
            <person name="Grigg M."/>
            <person name="Lorenzi H."/>
            <person name="Galac M."/>
        </authorList>
    </citation>
    <scope>NUCLEOTIDE SEQUENCE [LARGE SCALE GENOMIC DNA]</scope>
    <source>
        <strain evidence="7 8">EAF2021</strain>
    </source>
</reference>
<dbReference type="Gene3D" id="1.10.510.10">
    <property type="entry name" value="Transferase(Phosphotransferase) domain 1"/>
    <property type="match status" value="1"/>
</dbReference>
<dbReference type="PROSITE" id="PS00108">
    <property type="entry name" value="PROTEIN_KINASE_ST"/>
    <property type="match status" value="1"/>
</dbReference>
<dbReference type="SUPFAM" id="SSF56112">
    <property type="entry name" value="Protein kinase-like (PK-like)"/>
    <property type="match status" value="1"/>
</dbReference>
<evidence type="ECO:0000259" key="6">
    <source>
        <dbReference type="PROSITE" id="PS50011"/>
    </source>
</evidence>
<dbReference type="InterPro" id="IPR011009">
    <property type="entry name" value="Kinase-like_dom_sf"/>
</dbReference>
<sequence>MFLTGRHFGGYEIEQILYSNKSKTTVVFQSTLQSGEKVAIKCLSMKHFPKQIKNESVIFESFQNNDKLIKCMKTFRKGKYFCFVLQYAENGDLFDYINQNKKMPEQLVKKIMHDVLKAVEDLHSKKYCHQDIKLENIFLLNDGTKAVLGDFGSTEIMNEGEKSSSILGSLFYLAPEILISRKHDKSADMWALGVTLFILLTGEFPFVGKNVNQLIEDINGQITQKKSFLFQGLKTVSNEAKNLITSMLQIDPEKRITPSEALKSNWFNYKIDLKYHVVNK</sequence>
<keyword evidence="4" id="KW-0418">Kinase</keyword>
<evidence type="ECO:0000256" key="3">
    <source>
        <dbReference type="ARBA" id="ARBA00022741"/>
    </source>
</evidence>
<dbReference type="Proteomes" id="UP001470230">
    <property type="component" value="Unassembled WGS sequence"/>
</dbReference>
<keyword evidence="1" id="KW-0723">Serine/threonine-protein kinase</keyword>
<keyword evidence="3" id="KW-0547">Nucleotide-binding</keyword>
<dbReference type="Pfam" id="PF00069">
    <property type="entry name" value="Pkinase"/>
    <property type="match status" value="1"/>
</dbReference>
<accession>A0ABR2KPI9</accession>
<protein>
    <recommendedName>
        <fullName evidence="6">Protein kinase domain-containing protein</fullName>
    </recommendedName>
</protein>
<evidence type="ECO:0000256" key="1">
    <source>
        <dbReference type="ARBA" id="ARBA00022527"/>
    </source>
</evidence>
<dbReference type="PANTHER" id="PTHR24345">
    <property type="entry name" value="SERINE/THREONINE-PROTEIN KINASE PLK"/>
    <property type="match status" value="1"/>
</dbReference>
<comment type="caution">
    <text evidence="7">The sequence shown here is derived from an EMBL/GenBank/DDBJ whole genome shotgun (WGS) entry which is preliminary data.</text>
</comment>
<evidence type="ECO:0000256" key="5">
    <source>
        <dbReference type="ARBA" id="ARBA00022840"/>
    </source>
</evidence>
<proteinExistence type="predicted"/>
<keyword evidence="2" id="KW-0808">Transferase</keyword>
<name>A0ABR2KPI9_9EUKA</name>
<dbReference type="SMART" id="SM00220">
    <property type="entry name" value="S_TKc"/>
    <property type="match status" value="1"/>
</dbReference>
<evidence type="ECO:0000313" key="7">
    <source>
        <dbReference type="EMBL" id="KAK8893055.1"/>
    </source>
</evidence>
<evidence type="ECO:0000256" key="2">
    <source>
        <dbReference type="ARBA" id="ARBA00022679"/>
    </source>
</evidence>
<gene>
    <name evidence="7" type="ORF">M9Y10_030314</name>
</gene>
<evidence type="ECO:0000256" key="4">
    <source>
        <dbReference type="ARBA" id="ARBA00022777"/>
    </source>
</evidence>
<keyword evidence="8" id="KW-1185">Reference proteome</keyword>
<dbReference type="PANTHER" id="PTHR24345:SF0">
    <property type="entry name" value="CELL CYCLE SERINE_THREONINE-PROTEIN KINASE CDC5_MSD2"/>
    <property type="match status" value="1"/>
</dbReference>